<evidence type="ECO:0000313" key="2">
    <source>
        <dbReference type="EMBL" id="ODQ87910.1"/>
    </source>
</evidence>
<dbReference type="InterPro" id="IPR051678">
    <property type="entry name" value="AGP_Transferase"/>
</dbReference>
<protein>
    <submittedName>
        <fullName evidence="2">Phosphotransferase</fullName>
    </submittedName>
</protein>
<dbReference type="CDD" id="cd05154">
    <property type="entry name" value="ACAD10_11_N-like"/>
    <property type="match status" value="1"/>
</dbReference>
<dbReference type="InterPro" id="IPR002575">
    <property type="entry name" value="Aminoglycoside_PTrfase"/>
</dbReference>
<dbReference type="Pfam" id="PF01636">
    <property type="entry name" value="APH"/>
    <property type="match status" value="1"/>
</dbReference>
<proteinExistence type="predicted"/>
<dbReference type="Gene3D" id="3.90.1200.10">
    <property type="match status" value="1"/>
</dbReference>
<feature type="domain" description="Aminoglycoside phosphotransferase" evidence="1">
    <location>
        <begin position="36"/>
        <end position="270"/>
    </location>
</feature>
<dbReference type="Proteomes" id="UP000094053">
    <property type="component" value="Unassembled WGS sequence"/>
</dbReference>
<evidence type="ECO:0000313" key="3">
    <source>
        <dbReference type="Proteomes" id="UP000094053"/>
    </source>
</evidence>
<comment type="caution">
    <text evidence="2">The sequence shown here is derived from an EMBL/GenBank/DDBJ whole genome shotgun (WGS) entry which is preliminary data.</text>
</comment>
<dbReference type="SUPFAM" id="SSF56112">
    <property type="entry name" value="Protein kinase-like (PK-like)"/>
    <property type="match status" value="1"/>
</dbReference>
<gene>
    <name evidence="2" type="ORF">BHQ18_21630</name>
</gene>
<keyword evidence="2" id="KW-0808">Transferase</keyword>
<dbReference type="STRING" id="1776.BHQ18_21630"/>
<organism evidence="2 3">
    <name type="scientific">Mycolicibacterium flavescens</name>
    <name type="common">Mycobacterium flavescens</name>
    <dbReference type="NCBI Taxonomy" id="1776"/>
    <lineage>
        <taxon>Bacteria</taxon>
        <taxon>Bacillati</taxon>
        <taxon>Actinomycetota</taxon>
        <taxon>Actinomycetes</taxon>
        <taxon>Mycobacteriales</taxon>
        <taxon>Mycobacteriaceae</taxon>
        <taxon>Mycolicibacterium</taxon>
    </lineage>
</organism>
<dbReference type="PANTHER" id="PTHR21310:SF40">
    <property type="entry name" value="AMINOGLYCOSIDE PHOSPHOTRANSFERASE DOMAIN-CONTAINING PROTEIN-RELATED"/>
    <property type="match status" value="1"/>
</dbReference>
<keyword evidence="3" id="KW-1185">Reference proteome</keyword>
<reference evidence="3" key="1">
    <citation type="submission" date="2016-09" db="EMBL/GenBank/DDBJ databases">
        <authorList>
            <person name="Greninger A.L."/>
            <person name="Jerome K.R."/>
            <person name="Mcnair B."/>
            <person name="Wallis C."/>
            <person name="Fang F."/>
        </authorList>
    </citation>
    <scope>NUCLEOTIDE SEQUENCE [LARGE SCALE GENOMIC DNA]</scope>
    <source>
        <strain evidence="3">M6</strain>
    </source>
</reference>
<name>A0A1E3RDG2_MYCFV</name>
<dbReference type="RefSeq" id="WP_069415697.1">
    <property type="nucleotide sequence ID" value="NZ_JACKUL010000028.1"/>
</dbReference>
<dbReference type="InterPro" id="IPR041726">
    <property type="entry name" value="ACAD10_11_N"/>
</dbReference>
<accession>A0A1E3RDG2</accession>
<dbReference type="Gene3D" id="3.30.200.20">
    <property type="entry name" value="Phosphorylase Kinase, domain 1"/>
    <property type="match status" value="1"/>
</dbReference>
<dbReference type="PANTHER" id="PTHR21310">
    <property type="entry name" value="AMINOGLYCOSIDE PHOSPHOTRANSFERASE-RELATED-RELATED"/>
    <property type="match status" value="1"/>
</dbReference>
<dbReference type="AlphaFoldDB" id="A0A1E3RDG2"/>
<sequence length="343" mass="37445">MTTAQLVDVDRLDAWIGDRLPGAGTPLVAERIGAATGIANALYKVSRGDNAWVLRRPPAVKNDPSASNILREWRILTALEGTAVPHPTPVLLCEDTIVLGAPFMLMSVVDGFTPGFVLPEPFVSSADLRRQLAMAYVDGIADLASVDWQTRGLDGLGKPEGFLERQVPRWLAQLERYWTRDLPELDFVCNWLTSNTPTMSAPALIHGDYSPFNVMVAHDPPARLAAIVDWDTGTIGDPLLDIGHLLARWTEPGEEPLITEQAGGVDGYPSRADMARRYAERTGRDLSALPYYQALALFKLAIILEGSHARQVHAGVDPEHTDMGLYVINLLHGAAAFARGARR</sequence>
<dbReference type="GO" id="GO:0016740">
    <property type="term" value="F:transferase activity"/>
    <property type="evidence" value="ECO:0007669"/>
    <property type="project" value="UniProtKB-KW"/>
</dbReference>
<dbReference type="InterPro" id="IPR011009">
    <property type="entry name" value="Kinase-like_dom_sf"/>
</dbReference>
<evidence type="ECO:0000259" key="1">
    <source>
        <dbReference type="Pfam" id="PF01636"/>
    </source>
</evidence>
<dbReference type="EMBL" id="MIHA01000018">
    <property type="protein sequence ID" value="ODQ87910.1"/>
    <property type="molecule type" value="Genomic_DNA"/>
</dbReference>
<dbReference type="OrthoDB" id="3806873at2"/>